<organism evidence="15 16">
    <name type="scientific">Syphacia muris</name>
    <dbReference type="NCBI Taxonomy" id="451379"/>
    <lineage>
        <taxon>Eukaryota</taxon>
        <taxon>Metazoa</taxon>
        <taxon>Ecdysozoa</taxon>
        <taxon>Nematoda</taxon>
        <taxon>Chromadorea</taxon>
        <taxon>Rhabditida</taxon>
        <taxon>Spirurina</taxon>
        <taxon>Oxyuridomorpha</taxon>
        <taxon>Oxyuroidea</taxon>
        <taxon>Oxyuridae</taxon>
        <taxon>Syphacia</taxon>
    </lineage>
</organism>
<dbReference type="Pfam" id="PF03147">
    <property type="entry name" value="FDX-ACB"/>
    <property type="match status" value="1"/>
</dbReference>
<keyword evidence="5" id="KW-0547">Nucleotide-binding</keyword>
<dbReference type="SMART" id="SM00896">
    <property type="entry name" value="FDX-ACB"/>
    <property type="match status" value="1"/>
</dbReference>
<dbReference type="InterPro" id="IPR005121">
    <property type="entry name" value="Fdx_antiC-bd"/>
</dbReference>
<dbReference type="Pfam" id="PF01409">
    <property type="entry name" value="tRNA-synt_2d"/>
    <property type="match status" value="2"/>
</dbReference>
<evidence type="ECO:0000256" key="1">
    <source>
        <dbReference type="ARBA" id="ARBA00004305"/>
    </source>
</evidence>
<dbReference type="STRING" id="451379.A0A0N5ATX0"/>
<evidence type="ECO:0000256" key="7">
    <source>
        <dbReference type="ARBA" id="ARBA00022917"/>
    </source>
</evidence>
<name>A0A0N5ATX0_9BILA</name>
<keyword evidence="10" id="KW-0030">Aminoacyl-tRNA synthetase</keyword>
<protein>
    <recommendedName>
        <fullName evidence="3">phenylalanine--tRNA ligase</fullName>
        <ecNumber evidence="3">6.1.1.20</ecNumber>
    </recommendedName>
    <alternativeName>
        <fullName evidence="11">Phenylalanyl-tRNA synthetase</fullName>
    </alternativeName>
</protein>
<proteinExistence type="inferred from homology"/>
<dbReference type="SUPFAM" id="SSF55681">
    <property type="entry name" value="Class II aaRS and biotin synthetases"/>
    <property type="match status" value="1"/>
</dbReference>
<keyword evidence="4" id="KW-0436">Ligase</keyword>
<dbReference type="InterPro" id="IPR045864">
    <property type="entry name" value="aa-tRNA-synth_II/BPL/LPL"/>
</dbReference>
<comment type="catalytic activity">
    <reaction evidence="12">
        <text>tRNA(Phe) + L-phenylalanine + ATP = L-phenylalanyl-tRNA(Phe) + AMP + diphosphate + H(+)</text>
        <dbReference type="Rhea" id="RHEA:19413"/>
        <dbReference type="Rhea" id="RHEA-COMP:9668"/>
        <dbReference type="Rhea" id="RHEA-COMP:9699"/>
        <dbReference type="ChEBI" id="CHEBI:15378"/>
        <dbReference type="ChEBI" id="CHEBI:30616"/>
        <dbReference type="ChEBI" id="CHEBI:33019"/>
        <dbReference type="ChEBI" id="CHEBI:58095"/>
        <dbReference type="ChEBI" id="CHEBI:78442"/>
        <dbReference type="ChEBI" id="CHEBI:78531"/>
        <dbReference type="ChEBI" id="CHEBI:456215"/>
        <dbReference type="EC" id="6.1.1.20"/>
    </reaction>
</comment>
<dbReference type="Gene3D" id="3.30.70.380">
    <property type="entry name" value="Ferrodoxin-fold anticodon-binding domain"/>
    <property type="match status" value="1"/>
</dbReference>
<dbReference type="Proteomes" id="UP000046393">
    <property type="component" value="Unplaced"/>
</dbReference>
<dbReference type="GO" id="GO:0005524">
    <property type="term" value="F:ATP binding"/>
    <property type="evidence" value="ECO:0007669"/>
    <property type="project" value="UniProtKB-KW"/>
</dbReference>
<dbReference type="SUPFAM" id="SSF54991">
    <property type="entry name" value="Anticodon-binding domain of PheRS"/>
    <property type="match status" value="1"/>
</dbReference>
<dbReference type="GO" id="GO:0004826">
    <property type="term" value="F:phenylalanine-tRNA ligase activity"/>
    <property type="evidence" value="ECO:0007669"/>
    <property type="project" value="UniProtKB-EC"/>
</dbReference>
<evidence type="ECO:0000256" key="6">
    <source>
        <dbReference type="ARBA" id="ARBA00022840"/>
    </source>
</evidence>
<comment type="similarity">
    <text evidence="2">Belongs to the class-II aminoacyl-tRNA synthetase family.</text>
</comment>
<keyword evidence="8" id="KW-0809">Transit peptide</keyword>
<dbReference type="PANTHER" id="PTHR11538">
    <property type="entry name" value="PHENYLALANYL-TRNA SYNTHETASE"/>
    <property type="match status" value="1"/>
</dbReference>
<evidence type="ECO:0000256" key="5">
    <source>
        <dbReference type="ARBA" id="ARBA00022741"/>
    </source>
</evidence>
<dbReference type="PANTHER" id="PTHR11538:SF41">
    <property type="entry name" value="PHENYLALANINE--TRNA LIGASE, MITOCHONDRIAL"/>
    <property type="match status" value="1"/>
</dbReference>
<evidence type="ECO:0000256" key="12">
    <source>
        <dbReference type="ARBA" id="ARBA00049255"/>
    </source>
</evidence>
<evidence type="ECO:0000256" key="8">
    <source>
        <dbReference type="ARBA" id="ARBA00022946"/>
    </source>
</evidence>
<evidence type="ECO:0000256" key="3">
    <source>
        <dbReference type="ARBA" id="ARBA00012814"/>
    </source>
</evidence>
<dbReference type="WBParaSite" id="SMUV_0000829101-mRNA-1">
    <property type="protein sequence ID" value="SMUV_0000829101-mRNA-1"/>
    <property type="gene ID" value="SMUV_0000829101"/>
</dbReference>
<keyword evidence="7" id="KW-0648">Protein biosynthesis</keyword>
<evidence type="ECO:0000259" key="13">
    <source>
        <dbReference type="PROSITE" id="PS50862"/>
    </source>
</evidence>
<feature type="domain" description="Aminoacyl-transfer RNA synthetases class-II family profile" evidence="13">
    <location>
        <begin position="48"/>
        <end position="307"/>
    </location>
</feature>
<keyword evidence="6" id="KW-0067">ATP-binding</keyword>
<evidence type="ECO:0000256" key="9">
    <source>
        <dbReference type="ARBA" id="ARBA00023128"/>
    </source>
</evidence>
<dbReference type="GO" id="GO:0005759">
    <property type="term" value="C:mitochondrial matrix"/>
    <property type="evidence" value="ECO:0007669"/>
    <property type="project" value="UniProtKB-SubCell"/>
</dbReference>
<dbReference type="InterPro" id="IPR036690">
    <property type="entry name" value="Fdx_antiC-bd_sf"/>
</dbReference>
<reference evidence="16" key="1">
    <citation type="submission" date="2017-02" db="UniProtKB">
        <authorList>
            <consortium name="WormBaseParasite"/>
        </authorList>
    </citation>
    <scope>IDENTIFICATION</scope>
</reference>
<dbReference type="EC" id="6.1.1.20" evidence="3"/>
<dbReference type="PROSITE" id="PS51447">
    <property type="entry name" value="FDX_ACB"/>
    <property type="match status" value="1"/>
</dbReference>
<evidence type="ECO:0000256" key="11">
    <source>
        <dbReference type="ARBA" id="ARBA00031194"/>
    </source>
</evidence>
<dbReference type="AlphaFoldDB" id="A0A0N5ATX0"/>
<dbReference type="InterPro" id="IPR002319">
    <property type="entry name" value="Phenylalanyl-tRNA_Synthase"/>
</dbReference>
<evidence type="ECO:0000256" key="2">
    <source>
        <dbReference type="ARBA" id="ARBA00008226"/>
    </source>
</evidence>
<sequence>KTSLPSKYYKFNTNFYTELTVDEKWNISNFVLKLLERRLLVEENNPLRLLKEAIANHFNSEYVKAGSPLYTICEKEPRAVTVWENFDSLLTPLDHVSRKPSDTYYINKNYCLRSHTTAHENKLITQGLECFLTFGDVYRRDEINRTHFPCFHQLEGVHLFSKSELFSSQHSSKNLFANGTRTQVHQETHSPEAAEKTLEKLCIYLFGPTIETRWVDCYFPFTHPSFELEVFYEGKWMEVLGCGILEQKILNNCKASDKVGFAFGLGLERLGMVLYGIPDIRLFWSRDSGFLSQFKGKSFNDRFKYAPISIHPQVYFDLSFWLPSNINPEVMIANTYDAIRSIGGSNVEQVKITDCFKSKKDNRLSQTFRIVYRSYTKALTKDECNLIHKKTEQYLAEKYHVQIR</sequence>
<keyword evidence="15" id="KW-1185">Reference proteome</keyword>
<dbReference type="CDD" id="cd00496">
    <property type="entry name" value="PheRS_alpha_core"/>
    <property type="match status" value="1"/>
</dbReference>
<dbReference type="InterPro" id="IPR006195">
    <property type="entry name" value="aa-tRNA-synth_II"/>
</dbReference>
<evidence type="ECO:0000256" key="10">
    <source>
        <dbReference type="ARBA" id="ARBA00023146"/>
    </source>
</evidence>
<comment type="subcellular location">
    <subcellularLocation>
        <location evidence="1">Mitochondrion matrix</location>
    </subcellularLocation>
</comment>
<keyword evidence="9" id="KW-0496">Mitochondrion</keyword>
<evidence type="ECO:0000259" key="14">
    <source>
        <dbReference type="PROSITE" id="PS51447"/>
    </source>
</evidence>
<evidence type="ECO:0000313" key="16">
    <source>
        <dbReference type="WBParaSite" id="SMUV_0000829101-mRNA-1"/>
    </source>
</evidence>
<accession>A0A0N5ATX0</accession>
<evidence type="ECO:0000256" key="4">
    <source>
        <dbReference type="ARBA" id="ARBA00022598"/>
    </source>
</evidence>
<evidence type="ECO:0000313" key="15">
    <source>
        <dbReference type="Proteomes" id="UP000046393"/>
    </source>
</evidence>
<dbReference type="Gene3D" id="3.30.930.10">
    <property type="entry name" value="Bira Bifunctional Protein, Domain 2"/>
    <property type="match status" value="1"/>
</dbReference>
<feature type="domain" description="FDX-ACB" evidence="14">
    <location>
        <begin position="309"/>
        <end position="404"/>
    </location>
</feature>
<dbReference type="GO" id="GO:0006432">
    <property type="term" value="P:phenylalanyl-tRNA aminoacylation"/>
    <property type="evidence" value="ECO:0007669"/>
    <property type="project" value="TreeGrafter"/>
</dbReference>
<dbReference type="GO" id="GO:0000049">
    <property type="term" value="F:tRNA binding"/>
    <property type="evidence" value="ECO:0007669"/>
    <property type="project" value="InterPro"/>
</dbReference>
<dbReference type="PROSITE" id="PS50862">
    <property type="entry name" value="AA_TRNA_LIGASE_II"/>
    <property type="match status" value="1"/>
</dbReference>